<organism evidence="2 3">
    <name type="scientific">Zizania palustris</name>
    <name type="common">Northern wild rice</name>
    <dbReference type="NCBI Taxonomy" id="103762"/>
    <lineage>
        <taxon>Eukaryota</taxon>
        <taxon>Viridiplantae</taxon>
        <taxon>Streptophyta</taxon>
        <taxon>Embryophyta</taxon>
        <taxon>Tracheophyta</taxon>
        <taxon>Spermatophyta</taxon>
        <taxon>Magnoliopsida</taxon>
        <taxon>Liliopsida</taxon>
        <taxon>Poales</taxon>
        <taxon>Poaceae</taxon>
        <taxon>BOP clade</taxon>
        <taxon>Oryzoideae</taxon>
        <taxon>Oryzeae</taxon>
        <taxon>Zizaniinae</taxon>
        <taxon>Zizania</taxon>
    </lineage>
</organism>
<evidence type="ECO:0000256" key="1">
    <source>
        <dbReference type="SAM" id="MobiDB-lite"/>
    </source>
</evidence>
<dbReference type="Proteomes" id="UP000729402">
    <property type="component" value="Unassembled WGS sequence"/>
</dbReference>
<reference evidence="2" key="2">
    <citation type="submission" date="2021-02" db="EMBL/GenBank/DDBJ databases">
        <authorList>
            <person name="Kimball J.A."/>
            <person name="Haas M.W."/>
            <person name="Macchietto M."/>
            <person name="Kono T."/>
            <person name="Duquette J."/>
            <person name="Shao M."/>
        </authorList>
    </citation>
    <scope>NUCLEOTIDE SEQUENCE</scope>
    <source>
        <tissue evidence="2">Fresh leaf tissue</tissue>
    </source>
</reference>
<protein>
    <submittedName>
        <fullName evidence="2">Uncharacterized protein</fullName>
    </submittedName>
</protein>
<name>A0A8J5RLK9_ZIZPA</name>
<feature type="compositionally biased region" description="Basic and acidic residues" evidence="1">
    <location>
        <begin position="17"/>
        <end position="27"/>
    </location>
</feature>
<reference evidence="2" key="1">
    <citation type="journal article" date="2021" name="bioRxiv">
        <title>Whole Genome Assembly and Annotation of Northern Wild Rice, Zizania palustris L., Supports a Whole Genome Duplication in the Zizania Genus.</title>
        <authorList>
            <person name="Haas M."/>
            <person name="Kono T."/>
            <person name="Macchietto M."/>
            <person name="Millas R."/>
            <person name="McGilp L."/>
            <person name="Shao M."/>
            <person name="Duquette J."/>
            <person name="Hirsch C.N."/>
            <person name="Kimball J."/>
        </authorList>
    </citation>
    <scope>NUCLEOTIDE SEQUENCE</scope>
    <source>
        <tissue evidence="2">Fresh leaf tissue</tissue>
    </source>
</reference>
<dbReference type="AlphaFoldDB" id="A0A8J5RLK9"/>
<feature type="region of interest" description="Disordered" evidence="1">
    <location>
        <begin position="1"/>
        <end position="36"/>
    </location>
</feature>
<proteinExistence type="predicted"/>
<gene>
    <name evidence="2" type="ORF">GUJ93_ZPchr0008g13650</name>
</gene>
<comment type="caution">
    <text evidence="2">The sequence shown here is derived from an EMBL/GenBank/DDBJ whole genome shotgun (WGS) entry which is preliminary data.</text>
</comment>
<dbReference type="EMBL" id="JAAALK010000290">
    <property type="protein sequence ID" value="KAG8047834.1"/>
    <property type="molecule type" value="Genomic_DNA"/>
</dbReference>
<dbReference type="OrthoDB" id="690794at2759"/>
<evidence type="ECO:0000313" key="3">
    <source>
        <dbReference type="Proteomes" id="UP000729402"/>
    </source>
</evidence>
<accession>A0A8J5RLK9</accession>
<keyword evidence="3" id="KW-1185">Reference proteome</keyword>
<evidence type="ECO:0000313" key="2">
    <source>
        <dbReference type="EMBL" id="KAG8047834.1"/>
    </source>
</evidence>
<sequence>MFFNQAPAGEPVTDPFLVKRSDNHGHAENSSSQGEHLGQQIDLNVMLDEHSNGGSNRRNRRFYPNDFKVAIYLELLSKTAPPVLHRGVSKATVLKFGVPLRVVQSVCGTMGRTKVDLRV</sequence>